<dbReference type="InterPro" id="IPR044492">
    <property type="entry name" value="P_typ_ATPase_HD_dom"/>
</dbReference>
<dbReference type="InterPro" id="IPR023299">
    <property type="entry name" value="ATPase_P-typ_cyto_dom_N"/>
</dbReference>
<dbReference type="SFLD" id="SFLDF00027">
    <property type="entry name" value="p-type_atpase"/>
    <property type="match status" value="1"/>
</dbReference>
<dbReference type="PROSITE" id="PS00154">
    <property type="entry name" value="ATPASE_E1_E2"/>
    <property type="match status" value="1"/>
</dbReference>
<feature type="transmembrane region" description="Helical" evidence="10">
    <location>
        <begin position="699"/>
        <end position="720"/>
    </location>
</feature>
<dbReference type="Pfam" id="PF00122">
    <property type="entry name" value="E1-E2_ATPase"/>
    <property type="match status" value="1"/>
</dbReference>
<dbReference type="NCBIfam" id="TIGR01494">
    <property type="entry name" value="ATPase_P-type"/>
    <property type="match status" value="1"/>
</dbReference>
<feature type="transmembrane region" description="Helical" evidence="10">
    <location>
        <begin position="726"/>
        <end position="747"/>
    </location>
</feature>
<accession>A0ABR7QV33</accession>
<evidence type="ECO:0000256" key="9">
    <source>
        <dbReference type="ARBA" id="ARBA00047308"/>
    </source>
</evidence>
<dbReference type="SUPFAM" id="SSF81665">
    <property type="entry name" value="Calcium ATPase, transmembrane domain M"/>
    <property type="match status" value="1"/>
</dbReference>
<dbReference type="InterPro" id="IPR018303">
    <property type="entry name" value="ATPase_P-typ_P_site"/>
</dbReference>
<keyword evidence="3 10" id="KW-0812">Transmembrane</keyword>
<protein>
    <recommendedName>
        <fullName evidence="8">P-type Zn(2+) transporter</fullName>
        <ecNumber evidence="8">7.2.2.12</ecNumber>
    </recommendedName>
</protein>
<dbReference type="InterPro" id="IPR059000">
    <property type="entry name" value="ATPase_P-type_domA"/>
</dbReference>
<evidence type="ECO:0000256" key="6">
    <source>
        <dbReference type="ARBA" id="ARBA00022989"/>
    </source>
</evidence>
<dbReference type="InterPro" id="IPR023298">
    <property type="entry name" value="ATPase_P-typ_TM_dom_sf"/>
</dbReference>
<dbReference type="SUPFAM" id="SSF56784">
    <property type="entry name" value="HAD-like"/>
    <property type="match status" value="1"/>
</dbReference>
<keyword evidence="5" id="KW-1278">Translocase</keyword>
<dbReference type="PRINTS" id="PR00941">
    <property type="entry name" value="CDATPASE"/>
</dbReference>
<organism evidence="13 14">
    <name type="scientific">Frischella japonica</name>
    <dbReference type="NCBI Taxonomy" id="2741544"/>
    <lineage>
        <taxon>Bacteria</taxon>
        <taxon>Pseudomonadati</taxon>
        <taxon>Pseudomonadota</taxon>
        <taxon>Gammaproteobacteria</taxon>
        <taxon>Orbales</taxon>
        <taxon>Orbaceae</taxon>
        <taxon>Frischella</taxon>
    </lineage>
</organism>
<dbReference type="PANTHER" id="PTHR48085">
    <property type="entry name" value="CADMIUM/ZINC-TRANSPORTING ATPASE HMA2-RELATED"/>
    <property type="match status" value="1"/>
</dbReference>
<evidence type="ECO:0000256" key="7">
    <source>
        <dbReference type="ARBA" id="ARBA00023136"/>
    </source>
</evidence>
<dbReference type="PRINTS" id="PR00119">
    <property type="entry name" value="CATATPASE"/>
</dbReference>
<dbReference type="Gene3D" id="3.40.1110.10">
    <property type="entry name" value="Calcium-transporting ATPase, cytoplasmic domain N"/>
    <property type="match status" value="1"/>
</dbReference>
<gene>
    <name evidence="13" type="ORF">FcAc13_01940</name>
</gene>
<dbReference type="Gene3D" id="3.40.50.1000">
    <property type="entry name" value="HAD superfamily/HAD-like"/>
    <property type="match status" value="1"/>
</dbReference>
<dbReference type="SUPFAM" id="SSF81653">
    <property type="entry name" value="Calcium ATPase, transduction domain A"/>
    <property type="match status" value="1"/>
</dbReference>
<dbReference type="Proteomes" id="UP000651208">
    <property type="component" value="Unassembled WGS sequence"/>
</dbReference>
<comment type="catalytic activity">
    <reaction evidence="9">
        <text>Zn(2+)(in) + ATP + H2O = Zn(2+)(out) + ADP + phosphate + H(+)</text>
        <dbReference type="Rhea" id="RHEA:20621"/>
        <dbReference type="ChEBI" id="CHEBI:15377"/>
        <dbReference type="ChEBI" id="CHEBI:15378"/>
        <dbReference type="ChEBI" id="CHEBI:29105"/>
        <dbReference type="ChEBI" id="CHEBI:30616"/>
        <dbReference type="ChEBI" id="CHEBI:43474"/>
        <dbReference type="ChEBI" id="CHEBI:456216"/>
        <dbReference type="EC" id="7.2.2.12"/>
    </reaction>
</comment>
<dbReference type="Pfam" id="PF00702">
    <property type="entry name" value="Hydrolase"/>
    <property type="match status" value="1"/>
</dbReference>
<feature type="compositionally biased region" description="Polar residues" evidence="11">
    <location>
        <begin position="1"/>
        <end position="10"/>
    </location>
</feature>
<keyword evidence="7 10" id="KW-0472">Membrane</keyword>
<dbReference type="InterPro" id="IPR036412">
    <property type="entry name" value="HAD-like_sf"/>
</dbReference>
<evidence type="ECO:0000256" key="3">
    <source>
        <dbReference type="ARBA" id="ARBA00022692"/>
    </source>
</evidence>
<evidence type="ECO:0000256" key="11">
    <source>
        <dbReference type="SAM" id="MobiDB-lite"/>
    </source>
</evidence>
<dbReference type="SFLD" id="SFLDS00003">
    <property type="entry name" value="Haloacid_Dehalogenase"/>
    <property type="match status" value="1"/>
</dbReference>
<evidence type="ECO:0000313" key="14">
    <source>
        <dbReference type="Proteomes" id="UP000651208"/>
    </source>
</evidence>
<dbReference type="InterPro" id="IPR051014">
    <property type="entry name" value="Cation_Transport_ATPase_IB"/>
</dbReference>
<name>A0ABR7QV33_9GAMM</name>
<feature type="transmembrane region" description="Helical" evidence="10">
    <location>
        <begin position="161"/>
        <end position="179"/>
    </location>
</feature>
<proteinExistence type="inferred from homology"/>
<dbReference type="EC" id="7.2.2.12" evidence="8"/>
<feature type="transmembrane region" description="Helical" evidence="10">
    <location>
        <begin position="364"/>
        <end position="389"/>
    </location>
</feature>
<keyword evidence="4 10" id="KW-0479">Metal-binding</keyword>
<keyword evidence="10" id="KW-0547">Nucleotide-binding</keyword>
<dbReference type="EMBL" id="JABURY010000006">
    <property type="protein sequence ID" value="MBC9130063.1"/>
    <property type="molecule type" value="Genomic_DNA"/>
</dbReference>
<sequence>MVSQPGQSHNNHVELNEKRESKEHREHDHAHCCDSVKQLPQLDTHLMIPNTTSTRAVYRIRNMDCPTEEALIRKKLANFPEITQLDFDLIQRILTIHHQQASLSDVEAALVAIDMLPEAIIQTDDQNVKEFASDINWLRLGLAGTMALTAEVAHFANAPDWITLILALVAIIIGGFETYKKGWIALKNFNLNMNALMSFAVTGALLIGQWPEAAMVMVLFALAEAIEQKSMDRARNAIQQLLCITPEQATVLQADEQWLAVDIKSVPVGSIVRVKPGERIALDGVIVSGQSTINQAAITGESLPVEKAIGDQVYAGTMNESGSFEFKVTAIAAQSTIARIIKAVESAQGSKANTQRFVDIFARIYTPVVFVIALAIAIIPPLIMGALWFDWIYKALVLLVIACPCALVISTPVTIVSGLAAATRYGILIKGGIFLEQGRKISILAVDKTGTLTNGKPVQTDFVKIGTLTEQTCREIAASLANHSDHPVSKAITYAAEQDGIDLYNVTHFVAVLGQGIKGIIDDQQWYLGNHRMAIEHGLDQPELAQQIQYFEQQAKTVVLLMNDNTVQALFAVADTIKQSSSKAIKLIKQMGIKTLMLTGDNTLTANIIANEIGIDEVKSHLLPEDKLTIVNELLSMGVVGMVGDGINDAPALAKANIGFAMGSIGSDTAIETADVALMDDDLCKIPQFIQLSKATSRILIENIVFALVVKMLFFILTFMGLANMWMAVFADIGTSLLVVANGLRLLKKRFDLSN</sequence>
<comment type="caution">
    <text evidence="13">The sequence shown here is derived from an EMBL/GenBank/DDBJ whole genome shotgun (WGS) entry which is preliminary data.</text>
</comment>
<reference evidence="13 14" key="1">
    <citation type="submission" date="2020-06" db="EMBL/GenBank/DDBJ databases">
        <title>Frischella cerana isolated from Apis cerana gut homogenate.</title>
        <authorList>
            <person name="Wolter L.A."/>
            <person name="Suenami S."/>
            <person name="Miyazaki R."/>
        </authorList>
    </citation>
    <scope>NUCLEOTIDE SEQUENCE [LARGE SCALE GENOMIC DNA]</scope>
    <source>
        <strain evidence="13 14">Ac13</strain>
    </source>
</reference>
<evidence type="ECO:0000256" key="5">
    <source>
        <dbReference type="ARBA" id="ARBA00022967"/>
    </source>
</evidence>
<evidence type="ECO:0000256" key="2">
    <source>
        <dbReference type="ARBA" id="ARBA00006024"/>
    </source>
</evidence>
<comment type="subcellular location">
    <subcellularLocation>
        <location evidence="10">Cell membrane</location>
    </subcellularLocation>
    <subcellularLocation>
        <location evidence="1">Membrane</location>
    </subcellularLocation>
</comment>
<keyword evidence="6 10" id="KW-1133">Transmembrane helix</keyword>
<dbReference type="NCBIfam" id="TIGR01525">
    <property type="entry name" value="ATPase-IB_hvy"/>
    <property type="match status" value="1"/>
</dbReference>
<feature type="compositionally biased region" description="Basic and acidic residues" evidence="11">
    <location>
        <begin position="11"/>
        <end position="29"/>
    </location>
</feature>
<dbReference type="SUPFAM" id="SSF55008">
    <property type="entry name" value="HMA, heavy metal-associated domain"/>
    <property type="match status" value="1"/>
</dbReference>
<dbReference type="NCBIfam" id="TIGR01511">
    <property type="entry name" value="ATPase-IB1_Cu"/>
    <property type="match status" value="1"/>
</dbReference>
<dbReference type="InterPro" id="IPR023214">
    <property type="entry name" value="HAD_sf"/>
</dbReference>
<evidence type="ECO:0000256" key="10">
    <source>
        <dbReference type="RuleBase" id="RU362081"/>
    </source>
</evidence>
<comment type="similarity">
    <text evidence="2 10">Belongs to the cation transport ATPase (P-type) (TC 3.A.3) family. Type IB subfamily.</text>
</comment>
<evidence type="ECO:0000259" key="12">
    <source>
        <dbReference type="Pfam" id="PF00122"/>
    </source>
</evidence>
<dbReference type="RefSeq" id="WP_187754512.1">
    <property type="nucleotide sequence ID" value="NZ_JABURY010000006.1"/>
</dbReference>
<keyword evidence="10" id="KW-0067">ATP-binding</keyword>
<evidence type="ECO:0000256" key="8">
    <source>
        <dbReference type="ARBA" id="ARBA00039097"/>
    </source>
</evidence>
<evidence type="ECO:0000313" key="13">
    <source>
        <dbReference type="EMBL" id="MBC9130063.1"/>
    </source>
</evidence>
<dbReference type="InterPro" id="IPR001757">
    <property type="entry name" value="P_typ_ATPase"/>
</dbReference>
<feature type="transmembrane region" description="Helical" evidence="10">
    <location>
        <begin position="395"/>
        <end position="422"/>
    </location>
</feature>
<evidence type="ECO:0000256" key="1">
    <source>
        <dbReference type="ARBA" id="ARBA00004370"/>
    </source>
</evidence>
<feature type="region of interest" description="Disordered" evidence="11">
    <location>
        <begin position="1"/>
        <end position="29"/>
    </location>
</feature>
<dbReference type="PANTHER" id="PTHR48085:SF5">
    <property type="entry name" value="CADMIUM_ZINC-TRANSPORTING ATPASE HMA4-RELATED"/>
    <property type="match status" value="1"/>
</dbReference>
<dbReference type="InterPro" id="IPR027256">
    <property type="entry name" value="P-typ_ATPase_IB"/>
</dbReference>
<keyword evidence="14" id="KW-1185">Reference proteome</keyword>
<feature type="transmembrane region" description="Helical" evidence="10">
    <location>
        <begin position="199"/>
        <end position="223"/>
    </location>
</feature>
<evidence type="ECO:0000256" key="4">
    <source>
        <dbReference type="ARBA" id="ARBA00022723"/>
    </source>
</evidence>
<dbReference type="InterPro" id="IPR036163">
    <property type="entry name" value="HMA_dom_sf"/>
</dbReference>
<dbReference type="Gene3D" id="2.70.150.10">
    <property type="entry name" value="Calcium-transporting ATPase, cytoplasmic transduction domain A"/>
    <property type="match status" value="1"/>
</dbReference>
<dbReference type="InterPro" id="IPR008250">
    <property type="entry name" value="ATPase_P-typ_transduc_dom_A_sf"/>
</dbReference>
<keyword evidence="10" id="KW-1003">Cell membrane</keyword>
<dbReference type="SFLD" id="SFLDG00002">
    <property type="entry name" value="C1.7:_P-type_atpase_like"/>
    <property type="match status" value="1"/>
</dbReference>
<feature type="domain" description="P-type ATPase A" evidence="12">
    <location>
        <begin position="245"/>
        <end position="345"/>
    </location>
</feature>